<keyword evidence="1" id="KW-0472">Membrane</keyword>
<evidence type="ECO:0000256" key="1">
    <source>
        <dbReference type="SAM" id="Phobius"/>
    </source>
</evidence>
<keyword evidence="1" id="KW-1133">Transmembrane helix</keyword>
<protein>
    <submittedName>
        <fullName evidence="2">Uncharacterized protein</fullName>
    </submittedName>
</protein>
<evidence type="ECO:0000313" key="2">
    <source>
        <dbReference type="EMBL" id="MFC5003069.1"/>
    </source>
</evidence>
<gene>
    <name evidence="2" type="ORF">ACFPIJ_35215</name>
</gene>
<evidence type="ECO:0000313" key="3">
    <source>
        <dbReference type="Proteomes" id="UP001595912"/>
    </source>
</evidence>
<name>A0ABV9W551_9ACTN</name>
<keyword evidence="1" id="KW-0812">Transmembrane</keyword>
<dbReference type="EMBL" id="JBHSIU010000046">
    <property type="protein sequence ID" value="MFC5003069.1"/>
    <property type="molecule type" value="Genomic_DNA"/>
</dbReference>
<comment type="caution">
    <text evidence="2">The sequence shown here is derived from an EMBL/GenBank/DDBJ whole genome shotgun (WGS) entry which is preliminary data.</text>
</comment>
<keyword evidence="3" id="KW-1185">Reference proteome</keyword>
<proteinExistence type="predicted"/>
<accession>A0ABV9W551</accession>
<sequence>METDDLSDHGVLRTFLAPCLLVAATVLSLAGIGVAAANRLSAAPSCPRVGSPTTRPTCP</sequence>
<feature type="transmembrane region" description="Helical" evidence="1">
    <location>
        <begin position="15"/>
        <end position="38"/>
    </location>
</feature>
<organism evidence="2 3">
    <name type="scientific">Dactylosporangium cerinum</name>
    <dbReference type="NCBI Taxonomy" id="1434730"/>
    <lineage>
        <taxon>Bacteria</taxon>
        <taxon>Bacillati</taxon>
        <taxon>Actinomycetota</taxon>
        <taxon>Actinomycetes</taxon>
        <taxon>Micromonosporales</taxon>
        <taxon>Micromonosporaceae</taxon>
        <taxon>Dactylosporangium</taxon>
    </lineage>
</organism>
<dbReference type="RefSeq" id="WP_380121758.1">
    <property type="nucleotide sequence ID" value="NZ_JBHSIU010000046.1"/>
</dbReference>
<dbReference type="Proteomes" id="UP001595912">
    <property type="component" value="Unassembled WGS sequence"/>
</dbReference>
<reference evidence="3" key="1">
    <citation type="journal article" date="2019" name="Int. J. Syst. Evol. Microbiol.">
        <title>The Global Catalogue of Microorganisms (GCM) 10K type strain sequencing project: providing services to taxonomists for standard genome sequencing and annotation.</title>
        <authorList>
            <consortium name="The Broad Institute Genomics Platform"/>
            <consortium name="The Broad Institute Genome Sequencing Center for Infectious Disease"/>
            <person name="Wu L."/>
            <person name="Ma J."/>
        </authorList>
    </citation>
    <scope>NUCLEOTIDE SEQUENCE [LARGE SCALE GENOMIC DNA]</scope>
    <source>
        <strain evidence="3">CGMCC 4.7152</strain>
    </source>
</reference>